<dbReference type="PROSITE" id="PS50059">
    <property type="entry name" value="FKBP_PPIASE"/>
    <property type="match status" value="1"/>
</dbReference>
<evidence type="ECO:0000256" key="2">
    <source>
        <dbReference type="ARBA" id="ARBA00013194"/>
    </source>
</evidence>
<keyword evidence="3 6" id="KW-0697">Rotamase</keyword>
<keyword evidence="4 6" id="KW-0413">Isomerase</keyword>
<dbReference type="OMA" id="IFNVELM"/>
<sequence>RLHYHPAQGWGGLPPVVASLTTGTDMYFDSSHDRNKPFKFVMGKQEVICSWEEGVAQMSVGQRAKMIISPDYAYGPTGHLGIISPNAILIFNVELMKLE</sequence>
<feature type="domain" description="PPIase FKBP-type" evidence="7">
    <location>
        <begin position="28"/>
        <end position="99"/>
    </location>
</feature>
<comment type="catalytic activity">
    <reaction evidence="1 6">
        <text>[protein]-peptidylproline (omega=180) = [protein]-peptidylproline (omega=0)</text>
        <dbReference type="Rhea" id="RHEA:16237"/>
        <dbReference type="Rhea" id="RHEA-COMP:10747"/>
        <dbReference type="Rhea" id="RHEA-COMP:10748"/>
        <dbReference type="ChEBI" id="CHEBI:83833"/>
        <dbReference type="ChEBI" id="CHEBI:83834"/>
        <dbReference type="EC" id="5.2.1.8"/>
    </reaction>
</comment>
<dbReference type="Gene3D" id="3.10.50.40">
    <property type="match status" value="1"/>
</dbReference>
<dbReference type="GO" id="GO:0033017">
    <property type="term" value="C:sarcoplasmic reticulum membrane"/>
    <property type="evidence" value="ECO:0007669"/>
    <property type="project" value="TreeGrafter"/>
</dbReference>
<dbReference type="EC" id="5.2.1.8" evidence="2 6"/>
<comment type="similarity">
    <text evidence="5">Belongs to the FKBP-type PPIase family. FKBP1 subfamily.</text>
</comment>
<dbReference type="InterPro" id="IPR046357">
    <property type="entry name" value="PPIase_dom_sf"/>
</dbReference>
<protein>
    <recommendedName>
        <fullName evidence="2 6">peptidylprolyl isomerase</fullName>
        <ecNumber evidence="2 6">5.2.1.8</ecNumber>
    </recommendedName>
</protein>
<evidence type="ECO:0000256" key="3">
    <source>
        <dbReference type="ARBA" id="ARBA00023110"/>
    </source>
</evidence>
<keyword evidence="9" id="KW-1185">Reference proteome</keyword>
<dbReference type="GeneTree" id="ENSGT00940000153311"/>
<dbReference type="PANTHER" id="PTHR10516">
    <property type="entry name" value="PEPTIDYL-PROLYL CIS-TRANS ISOMERASE"/>
    <property type="match status" value="1"/>
</dbReference>
<dbReference type="PANTHER" id="PTHR10516:SF301">
    <property type="entry name" value="PEPTIDYL-PROLYL CIS-TRANS ISOMERASE FKBP1A-RELATED"/>
    <property type="match status" value="1"/>
</dbReference>
<name>A0A8D0LA92_SPHPU</name>
<dbReference type="InterPro" id="IPR050689">
    <property type="entry name" value="FKBP-type_PPIase"/>
</dbReference>
<evidence type="ECO:0000259" key="7">
    <source>
        <dbReference type="PROSITE" id="PS50059"/>
    </source>
</evidence>
<dbReference type="Proteomes" id="UP000694392">
    <property type="component" value="Unplaced"/>
</dbReference>
<accession>A0A8D0LA92</accession>
<dbReference type="GO" id="GO:0003755">
    <property type="term" value="F:peptidyl-prolyl cis-trans isomerase activity"/>
    <property type="evidence" value="ECO:0007669"/>
    <property type="project" value="UniProtKB-KW"/>
</dbReference>
<dbReference type="SUPFAM" id="SSF54534">
    <property type="entry name" value="FKBP-like"/>
    <property type="match status" value="1"/>
</dbReference>
<dbReference type="Ensembl" id="ENSSPUT00000020273.1">
    <property type="protein sequence ID" value="ENSSPUP00000019035.1"/>
    <property type="gene ID" value="ENSSPUG00000014661.1"/>
</dbReference>
<evidence type="ECO:0000256" key="5">
    <source>
        <dbReference type="ARBA" id="ARBA00038106"/>
    </source>
</evidence>
<proteinExistence type="inferred from homology"/>
<evidence type="ECO:0000256" key="4">
    <source>
        <dbReference type="ARBA" id="ARBA00023235"/>
    </source>
</evidence>
<reference evidence="8" key="2">
    <citation type="submission" date="2025-09" db="UniProtKB">
        <authorList>
            <consortium name="Ensembl"/>
        </authorList>
    </citation>
    <scope>IDENTIFICATION</scope>
</reference>
<dbReference type="Pfam" id="PF00254">
    <property type="entry name" value="FKBP_C"/>
    <property type="match status" value="1"/>
</dbReference>
<dbReference type="InterPro" id="IPR001179">
    <property type="entry name" value="PPIase_FKBP_dom"/>
</dbReference>
<organism evidence="8 9">
    <name type="scientific">Sphenodon punctatus</name>
    <name type="common">Tuatara</name>
    <name type="synonym">Hatteria punctata</name>
    <dbReference type="NCBI Taxonomy" id="8508"/>
    <lineage>
        <taxon>Eukaryota</taxon>
        <taxon>Metazoa</taxon>
        <taxon>Chordata</taxon>
        <taxon>Craniata</taxon>
        <taxon>Vertebrata</taxon>
        <taxon>Euteleostomi</taxon>
        <taxon>Lepidosauria</taxon>
        <taxon>Sphenodontia</taxon>
        <taxon>Sphenodontidae</taxon>
        <taxon>Sphenodon</taxon>
    </lineage>
</organism>
<evidence type="ECO:0000256" key="1">
    <source>
        <dbReference type="ARBA" id="ARBA00000971"/>
    </source>
</evidence>
<evidence type="ECO:0000313" key="9">
    <source>
        <dbReference type="Proteomes" id="UP000694392"/>
    </source>
</evidence>
<dbReference type="AlphaFoldDB" id="A0A8D0LA92"/>
<evidence type="ECO:0000313" key="8">
    <source>
        <dbReference type="Ensembl" id="ENSSPUP00000019035.1"/>
    </source>
</evidence>
<reference evidence="8" key="1">
    <citation type="submission" date="2025-08" db="UniProtKB">
        <authorList>
            <consortium name="Ensembl"/>
        </authorList>
    </citation>
    <scope>IDENTIFICATION</scope>
</reference>
<evidence type="ECO:0000256" key="6">
    <source>
        <dbReference type="PROSITE-ProRule" id="PRU00277"/>
    </source>
</evidence>